<reference evidence="1" key="1">
    <citation type="submission" date="2020-05" db="EMBL/GenBank/DDBJ databases">
        <title>Mycena genomes resolve the evolution of fungal bioluminescence.</title>
        <authorList>
            <person name="Tsai I.J."/>
        </authorList>
    </citation>
    <scope>NUCLEOTIDE SEQUENCE</scope>
    <source>
        <strain evidence="1">CCC161011</strain>
    </source>
</reference>
<name>A0A8H6YMM2_9AGAR</name>
<comment type="caution">
    <text evidence="1">The sequence shown here is derived from an EMBL/GenBank/DDBJ whole genome shotgun (WGS) entry which is preliminary data.</text>
</comment>
<organism evidence="1 2">
    <name type="scientific">Mycena venus</name>
    <dbReference type="NCBI Taxonomy" id="2733690"/>
    <lineage>
        <taxon>Eukaryota</taxon>
        <taxon>Fungi</taxon>
        <taxon>Dikarya</taxon>
        <taxon>Basidiomycota</taxon>
        <taxon>Agaricomycotina</taxon>
        <taxon>Agaricomycetes</taxon>
        <taxon>Agaricomycetidae</taxon>
        <taxon>Agaricales</taxon>
        <taxon>Marasmiineae</taxon>
        <taxon>Mycenaceae</taxon>
        <taxon>Mycena</taxon>
    </lineage>
</organism>
<proteinExistence type="predicted"/>
<keyword evidence="2" id="KW-1185">Reference proteome</keyword>
<protein>
    <recommendedName>
        <fullName evidence="3">F-box domain-containing protein</fullName>
    </recommendedName>
</protein>
<evidence type="ECO:0008006" key="3">
    <source>
        <dbReference type="Google" id="ProtNLM"/>
    </source>
</evidence>
<dbReference type="AlphaFoldDB" id="A0A8H6YMM2"/>
<gene>
    <name evidence="1" type="ORF">MVEN_00624800</name>
</gene>
<dbReference type="Gene3D" id="3.80.10.10">
    <property type="entry name" value="Ribonuclease Inhibitor"/>
    <property type="match status" value="1"/>
</dbReference>
<evidence type="ECO:0000313" key="1">
    <source>
        <dbReference type="EMBL" id="KAF7362753.1"/>
    </source>
</evidence>
<evidence type="ECO:0000313" key="2">
    <source>
        <dbReference type="Proteomes" id="UP000620124"/>
    </source>
</evidence>
<dbReference type="SUPFAM" id="SSF52047">
    <property type="entry name" value="RNI-like"/>
    <property type="match status" value="1"/>
</dbReference>
<dbReference type="OrthoDB" id="2888153at2759"/>
<dbReference type="Proteomes" id="UP000620124">
    <property type="component" value="Unassembled WGS sequence"/>
</dbReference>
<dbReference type="EMBL" id="JACAZI010000004">
    <property type="protein sequence ID" value="KAF7362753.1"/>
    <property type="molecule type" value="Genomic_DNA"/>
</dbReference>
<dbReference type="InterPro" id="IPR032675">
    <property type="entry name" value="LRR_dom_sf"/>
</dbReference>
<accession>A0A8H6YMM2</accession>
<sequence length="507" mass="57091">MPPRMLTIRPPFTEEFLQSSQRLSASEIAIATEFISLGEHCISYMDAAITRAGSQEELYELTQQRKDMVQQVLQHKNAIRCLRRLPFEIVSKFLVFALPYVEPDDFGETPWYLGHICRYWRDVALASPSLWSDIVIMRPNKYPTEKFQTQLTRSSNSPLKVLLWSSSSSRGNPHVTEFLKVLVDCAPRWTNACIFINPTHWNLLASLRSRVPLLRYLRIGVSDFLDPDAKSTELTNPLEIAPALRDLTLEDISGLPHGLVLPFHQLTRLKLATTSESIAAILQTTTNLELASLDLTDDPPDAVHPIIRLPHLRRLYLSSQPFLEQLELPALEEIYMVDTPPAPFLSSFVQRCPTMKLKTLRLAWCTPAHIARILEACPSVETLGLQIMSSDKGDELLTLLTVQRSTSGVYTGIGPNLHSIALGLDRVVVKHGLFVDMVESRWRLPADRDNGGSPFCRLRSAELLVVDEGNALSASMERRLDVLKKEGLRISLLQGSAANSELLEWRI</sequence>